<protein>
    <submittedName>
        <fullName evidence="1">Uncharacterized protein</fullName>
    </submittedName>
</protein>
<dbReference type="Proteomes" id="UP001066276">
    <property type="component" value="Chromosome 1_1"/>
</dbReference>
<dbReference type="EMBL" id="JANPWB010000001">
    <property type="protein sequence ID" value="KAJ1215985.1"/>
    <property type="molecule type" value="Genomic_DNA"/>
</dbReference>
<evidence type="ECO:0000313" key="1">
    <source>
        <dbReference type="EMBL" id="KAJ1215985.1"/>
    </source>
</evidence>
<sequence>MRSPYPDQRAPPPGGRLRCSKEASAPFYCLYVCSNETPQHDSHWGYRVRITKKRVGAGQCRKSGGGEGG</sequence>
<reference evidence="1" key="1">
    <citation type="journal article" date="2022" name="bioRxiv">
        <title>Sequencing and chromosome-scale assembly of the giantPleurodeles waltlgenome.</title>
        <authorList>
            <person name="Brown T."/>
            <person name="Elewa A."/>
            <person name="Iarovenko S."/>
            <person name="Subramanian E."/>
            <person name="Araus A.J."/>
            <person name="Petzold A."/>
            <person name="Susuki M."/>
            <person name="Suzuki K.-i.T."/>
            <person name="Hayashi T."/>
            <person name="Toyoda A."/>
            <person name="Oliveira C."/>
            <person name="Osipova E."/>
            <person name="Leigh N.D."/>
            <person name="Simon A."/>
            <person name="Yun M.H."/>
        </authorList>
    </citation>
    <scope>NUCLEOTIDE SEQUENCE</scope>
    <source>
        <strain evidence="1">20211129_DDA</strain>
        <tissue evidence="1">Liver</tissue>
    </source>
</reference>
<dbReference type="AlphaFoldDB" id="A0AAV7WV95"/>
<keyword evidence="2" id="KW-1185">Reference proteome</keyword>
<name>A0AAV7WV95_PLEWA</name>
<organism evidence="1 2">
    <name type="scientific">Pleurodeles waltl</name>
    <name type="common">Iberian ribbed newt</name>
    <dbReference type="NCBI Taxonomy" id="8319"/>
    <lineage>
        <taxon>Eukaryota</taxon>
        <taxon>Metazoa</taxon>
        <taxon>Chordata</taxon>
        <taxon>Craniata</taxon>
        <taxon>Vertebrata</taxon>
        <taxon>Euteleostomi</taxon>
        <taxon>Amphibia</taxon>
        <taxon>Batrachia</taxon>
        <taxon>Caudata</taxon>
        <taxon>Salamandroidea</taxon>
        <taxon>Salamandridae</taxon>
        <taxon>Pleurodelinae</taxon>
        <taxon>Pleurodeles</taxon>
    </lineage>
</organism>
<proteinExistence type="predicted"/>
<accession>A0AAV7WV95</accession>
<comment type="caution">
    <text evidence="1">The sequence shown here is derived from an EMBL/GenBank/DDBJ whole genome shotgun (WGS) entry which is preliminary data.</text>
</comment>
<evidence type="ECO:0000313" key="2">
    <source>
        <dbReference type="Proteomes" id="UP001066276"/>
    </source>
</evidence>
<gene>
    <name evidence="1" type="ORF">NDU88_003591</name>
</gene>